<feature type="domain" description="SnoaL-like" evidence="2">
    <location>
        <begin position="32"/>
        <end position="143"/>
    </location>
</feature>
<evidence type="ECO:0000313" key="4">
    <source>
        <dbReference type="Proteomes" id="UP000437748"/>
    </source>
</evidence>
<comment type="caution">
    <text evidence="3">The sequence shown here is derived from an EMBL/GenBank/DDBJ whole genome shotgun (WGS) entry which is preliminary data.</text>
</comment>
<dbReference type="Pfam" id="PF13474">
    <property type="entry name" value="SnoaL_3"/>
    <property type="match status" value="1"/>
</dbReference>
<dbReference type="SUPFAM" id="SSF54427">
    <property type="entry name" value="NTF2-like"/>
    <property type="match status" value="1"/>
</dbReference>
<dbReference type="EMBL" id="WFLM01000004">
    <property type="protein sequence ID" value="KAB8037936.1"/>
    <property type="molecule type" value="Genomic_DNA"/>
</dbReference>
<gene>
    <name evidence="3" type="ORF">GCL60_12245</name>
</gene>
<evidence type="ECO:0000313" key="3">
    <source>
        <dbReference type="EMBL" id="KAB8037936.1"/>
    </source>
</evidence>
<feature type="chain" id="PRO_5026820350" evidence="1">
    <location>
        <begin position="21"/>
        <end position="152"/>
    </location>
</feature>
<reference evidence="3 4" key="1">
    <citation type="submission" date="2019-10" db="EMBL/GenBank/DDBJ databases">
        <title>New species of Slilvanegrellaceae.</title>
        <authorList>
            <person name="Pitt A."/>
            <person name="Hahn M.W."/>
        </authorList>
    </citation>
    <scope>NUCLEOTIDE SEQUENCE [LARGE SCALE GENOMIC DNA]</scope>
    <source>
        <strain evidence="3 4">SP-Ram-0.45-NSY-1</strain>
    </source>
</reference>
<evidence type="ECO:0000256" key="1">
    <source>
        <dbReference type="SAM" id="SignalP"/>
    </source>
</evidence>
<dbReference type="RefSeq" id="WP_153421014.1">
    <property type="nucleotide sequence ID" value="NZ_WFLM01000004.1"/>
</dbReference>
<dbReference type="AlphaFoldDB" id="A0A6N6VTB1"/>
<dbReference type="InterPro" id="IPR032710">
    <property type="entry name" value="NTF2-like_dom_sf"/>
</dbReference>
<protein>
    <submittedName>
        <fullName evidence="3">DUF4440 domain-containing protein</fullName>
    </submittedName>
</protein>
<dbReference type="InterPro" id="IPR037401">
    <property type="entry name" value="SnoaL-like"/>
</dbReference>
<evidence type="ECO:0000259" key="2">
    <source>
        <dbReference type="Pfam" id="PF13474"/>
    </source>
</evidence>
<proteinExistence type="predicted"/>
<sequence length="152" mass="16993">MKIFVKLALILTIIPNSVWAMGSKGLHESSEKVVKAVREGKIDDLMAAYSKDAVMYAGDVAKPLKGEEIRKYFTNVFANVELNSKIINPYHEIRGNMVVTWGDYITTIKNKKDNSITTAKGRFTDVAVKENGKWKIIVDHTSPQPEDPKPAN</sequence>
<feature type="signal peptide" evidence="1">
    <location>
        <begin position="1"/>
        <end position="20"/>
    </location>
</feature>
<dbReference type="Proteomes" id="UP000437748">
    <property type="component" value="Unassembled WGS sequence"/>
</dbReference>
<keyword evidence="1" id="KW-0732">Signal</keyword>
<accession>A0A6N6VTB1</accession>
<keyword evidence="4" id="KW-1185">Reference proteome</keyword>
<dbReference type="Gene3D" id="3.10.450.50">
    <property type="match status" value="1"/>
</dbReference>
<organism evidence="3 4">
    <name type="scientific">Silvanigrella paludirubra</name>
    <dbReference type="NCBI Taxonomy" id="2499159"/>
    <lineage>
        <taxon>Bacteria</taxon>
        <taxon>Pseudomonadati</taxon>
        <taxon>Bdellovibrionota</taxon>
        <taxon>Oligoflexia</taxon>
        <taxon>Silvanigrellales</taxon>
        <taxon>Silvanigrellaceae</taxon>
        <taxon>Silvanigrella</taxon>
    </lineage>
</organism>
<dbReference type="OrthoDB" id="953853at2"/>
<name>A0A6N6VTB1_9BACT</name>